<comment type="caution">
    <text evidence="5">The sequence shown here is derived from an EMBL/GenBank/DDBJ whole genome shotgun (WGS) entry which is preliminary data.</text>
</comment>
<accession>A0A1G2LMD1</accession>
<evidence type="ECO:0000256" key="3">
    <source>
        <dbReference type="ARBA" id="ARBA00044632"/>
    </source>
</evidence>
<dbReference type="PANTHER" id="PTHR10242:SF2">
    <property type="entry name" value="N-GLYCOSYLASE_DNA LYASE"/>
    <property type="match status" value="1"/>
</dbReference>
<evidence type="ECO:0000313" key="6">
    <source>
        <dbReference type="Proteomes" id="UP000177171"/>
    </source>
</evidence>
<name>A0A1G2LMD1_9BACT</name>
<dbReference type="InterPro" id="IPR052054">
    <property type="entry name" value="Oxidative_DNA_repair_enzyme"/>
</dbReference>
<dbReference type="SUPFAM" id="SSF48150">
    <property type="entry name" value="DNA-glycosylase"/>
    <property type="match status" value="1"/>
</dbReference>
<dbReference type="GO" id="GO:0140078">
    <property type="term" value="F:class I DNA-(apurinic or apyrimidinic site) endonuclease activity"/>
    <property type="evidence" value="ECO:0007669"/>
    <property type="project" value="UniProtKB-EC"/>
</dbReference>
<feature type="domain" description="HhH-GPD" evidence="4">
    <location>
        <begin position="142"/>
        <end position="281"/>
    </location>
</feature>
<dbReference type="Gene3D" id="1.10.340.30">
    <property type="entry name" value="Hypothetical protein, domain 2"/>
    <property type="match status" value="1"/>
</dbReference>
<dbReference type="InterPro" id="IPR011257">
    <property type="entry name" value="DNA_glycosylase"/>
</dbReference>
<evidence type="ECO:0000256" key="2">
    <source>
        <dbReference type="ARBA" id="ARBA00012720"/>
    </source>
</evidence>
<protein>
    <recommendedName>
        <fullName evidence="2">DNA-(apurinic or apyrimidinic site) lyase</fullName>
        <ecNumber evidence="2">4.2.99.18</ecNumber>
    </recommendedName>
</protein>
<dbReference type="AlphaFoldDB" id="A0A1G2LMD1"/>
<dbReference type="Gene3D" id="3.30.310.20">
    <property type="entry name" value="DNA-3-methyladenine glycosylase AlkA, N-terminal domain"/>
    <property type="match status" value="1"/>
</dbReference>
<evidence type="ECO:0000256" key="1">
    <source>
        <dbReference type="ARBA" id="ARBA00010679"/>
    </source>
</evidence>
<dbReference type="GO" id="GO:0006284">
    <property type="term" value="P:base-excision repair"/>
    <property type="evidence" value="ECO:0007669"/>
    <property type="project" value="InterPro"/>
</dbReference>
<reference evidence="5 6" key="1">
    <citation type="journal article" date="2016" name="Nat. Commun.">
        <title>Thousands of microbial genomes shed light on interconnected biogeochemical processes in an aquifer system.</title>
        <authorList>
            <person name="Anantharaman K."/>
            <person name="Brown C.T."/>
            <person name="Hug L.A."/>
            <person name="Sharon I."/>
            <person name="Castelle C.J."/>
            <person name="Probst A.J."/>
            <person name="Thomas B.C."/>
            <person name="Singh A."/>
            <person name="Wilkins M.J."/>
            <person name="Karaoz U."/>
            <person name="Brodie E.L."/>
            <person name="Williams K.H."/>
            <person name="Hubbard S.S."/>
            <person name="Banfield J.F."/>
        </authorList>
    </citation>
    <scope>NUCLEOTIDE SEQUENCE [LARGE SCALE GENOMIC DNA]</scope>
</reference>
<dbReference type="PANTHER" id="PTHR10242">
    <property type="entry name" value="8-OXOGUANINE DNA GLYCOSYLASE"/>
    <property type="match status" value="1"/>
</dbReference>
<dbReference type="EC" id="4.2.99.18" evidence="2"/>
<dbReference type="CDD" id="cd00056">
    <property type="entry name" value="ENDO3c"/>
    <property type="match status" value="1"/>
</dbReference>
<evidence type="ECO:0000259" key="4">
    <source>
        <dbReference type="Pfam" id="PF00730"/>
    </source>
</evidence>
<gene>
    <name evidence="5" type="ORF">A3G49_00435</name>
</gene>
<comment type="catalytic activity">
    <reaction evidence="3">
        <text>2'-deoxyribonucleotide-(2'-deoxyribose 5'-phosphate)-2'-deoxyribonucleotide-DNA = a 3'-end 2'-deoxyribonucleotide-(2,3-dehydro-2,3-deoxyribose 5'-phosphate)-DNA + a 5'-end 5'-phospho-2'-deoxyribonucleoside-DNA + H(+)</text>
        <dbReference type="Rhea" id="RHEA:66592"/>
        <dbReference type="Rhea" id="RHEA-COMP:13180"/>
        <dbReference type="Rhea" id="RHEA-COMP:16897"/>
        <dbReference type="Rhea" id="RHEA-COMP:17067"/>
        <dbReference type="ChEBI" id="CHEBI:15378"/>
        <dbReference type="ChEBI" id="CHEBI:136412"/>
        <dbReference type="ChEBI" id="CHEBI:157695"/>
        <dbReference type="ChEBI" id="CHEBI:167181"/>
        <dbReference type="EC" id="4.2.99.18"/>
    </reaction>
</comment>
<dbReference type="Proteomes" id="UP000177171">
    <property type="component" value="Unassembled WGS sequence"/>
</dbReference>
<dbReference type="EMBL" id="MHQY01000041">
    <property type="protein sequence ID" value="OHA12776.1"/>
    <property type="molecule type" value="Genomic_DNA"/>
</dbReference>
<comment type="similarity">
    <text evidence="1">Belongs to the type-1 OGG1 family.</text>
</comment>
<organism evidence="5 6">
    <name type="scientific">Candidatus Sungbacteria bacterium RIFCSPLOWO2_12_FULL_41_11</name>
    <dbReference type="NCBI Taxonomy" id="1802286"/>
    <lineage>
        <taxon>Bacteria</taxon>
        <taxon>Candidatus Sungiibacteriota</taxon>
    </lineage>
</organism>
<sequence length="324" mass="38667">MTKVLNLNSKTSFSLQPKPPYNFDAITHKPSHFPSSDNEWVKGKYWITAIWDGKVLGFKLENDGTINRPKIRISVFSERPLNKEFIKELIPEIKYRFNTENDIADFINRFKKDRVLAPFIKKWKGMKPVAANSLYETLIIYIVLQNATVRRTHQMLENLFKRFGKRVEFDGKTLSAFWKPRAIARVSEDVLRKLKLGYRAKFLKRISEQFASDEIDEYRLRKLPRDEVKKEALKLYGIGKASVEYLLFEDFYHCGTLETIPPWEQKIFSRLLFKKKLVSVNKILSFFKKRYAGWEKLASHYIWEDIFWKRKTQHIDWLEKEIRL</sequence>
<evidence type="ECO:0000313" key="5">
    <source>
        <dbReference type="EMBL" id="OHA12776.1"/>
    </source>
</evidence>
<proteinExistence type="inferred from homology"/>
<dbReference type="InterPro" id="IPR003265">
    <property type="entry name" value="HhH-GPD_domain"/>
</dbReference>
<dbReference type="InterPro" id="IPR037046">
    <property type="entry name" value="AlkA_N_sf"/>
</dbReference>
<dbReference type="Pfam" id="PF00730">
    <property type="entry name" value="HhH-GPD"/>
    <property type="match status" value="1"/>
</dbReference>